<gene>
    <name evidence="1" type="ORF">DEU51_114135</name>
</gene>
<organism evidence="1 2">
    <name type="scientific">Pseudomonas jessenii</name>
    <dbReference type="NCBI Taxonomy" id="77298"/>
    <lineage>
        <taxon>Bacteria</taxon>
        <taxon>Pseudomonadati</taxon>
        <taxon>Pseudomonadota</taxon>
        <taxon>Gammaproteobacteria</taxon>
        <taxon>Pseudomonadales</taxon>
        <taxon>Pseudomonadaceae</taxon>
        <taxon>Pseudomonas</taxon>
    </lineage>
</organism>
<protein>
    <submittedName>
        <fullName evidence="1">Uncharacterized protein</fullName>
    </submittedName>
</protein>
<evidence type="ECO:0000313" key="1">
    <source>
        <dbReference type="EMBL" id="RDL16276.1"/>
    </source>
</evidence>
<dbReference type="Proteomes" id="UP000255365">
    <property type="component" value="Unassembled WGS sequence"/>
</dbReference>
<sequence>MSQAPFERPIMAASGRYLPVATGALLRISCTKG</sequence>
<dbReference type="EMBL" id="QRAV01000014">
    <property type="protein sequence ID" value="RDL16276.1"/>
    <property type="molecule type" value="Genomic_DNA"/>
</dbReference>
<comment type="caution">
    <text evidence="1">The sequence shown here is derived from an EMBL/GenBank/DDBJ whole genome shotgun (WGS) entry which is preliminary data.</text>
</comment>
<proteinExistence type="predicted"/>
<accession>A0A370S928</accession>
<reference evidence="1 2" key="1">
    <citation type="submission" date="2018-07" db="EMBL/GenBank/DDBJ databases">
        <title>Genome sequencing of rice bacterial endophytes.</title>
        <authorList>
            <person name="Venturi V."/>
        </authorList>
    </citation>
    <scope>NUCLEOTIDE SEQUENCE [LARGE SCALE GENOMIC DNA]</scope>
    <source>
        <strain evidence="1 2">E2333</strain>
    </source>
</reference>
<evidence type="ECO:0000313" key="2">
    <source>
        <dbReference type="Proteomes" id="UP000255365"/>
    </source>
</evidence>
<dbReference type="AlphaFoldDB" id="A0A370S928"/>
<name>A0A370S928_PSEJE</name>